<dbReference type="AlphaFoldDB" id="A0A6J4P226"/>
<reference evidence="1" key="1">
    <citation type="submission" date="2020-02" db="EMBL/GenBank/DDBJ databases">
        <authorList>
            <person name="Meier V. D."/>
        </authorList>
    </citation>
    <scope>NUCLEOTIDE SEQUENCE</scope>
    <source>
        <strain evidence="1">AVDCRST_MAG94</strain>
    </source>
</reference>
<protein>
    <recommendedName>
        <fullName evidence="2">ADP-ribosylglycohydrolase</fullName>
    </recommendedName>
</protein>
<dbReference type="EMBL" id="CADCTY010002048">
    <property type="protein sequence ID" value="CAA9401577.1"/>
    <property type="molecule type" value="Genomic_DNA"/>
</dbReference>
<dbReference type="InterPro" id="IPR005502">
    <property type="entry name" value="Ribosyl_crysJ1"/>
</dbReference>
<dbReference type="Gene3D" id="1.10.4080.10">
    <property type="entry name" value="ADP-ribosylation/Crystallin J1"/>
    <property type="match status" value="1"/>
</dbReference>
<dbReference type="InterPro" id="IPR036705">
    <property type="entry name" value="Ribosyl_crysJ1_sf"/>
</dbReference>
<gene>
    <name evidence="1" type="ORF">AVDCRST_MAG94-5943</name>
</gene>
<evidence type="ECO:0000313" key="1">
    <source>
        <dbReference type="EMBL" id="CAA9401577.1"/>
    </source>
</evidence>
<sequence length="344" mass="36340">MRYSLLSRFQGTFLAAALGHELGAYSRSRQAIAKNRTGGSEQVARLAASLTNWHPGLGRESTSSSQPSLGGRMAISCAHALVNPGGWHERALAAIGGEFAISAAETGVATGKRSGDVLPETIAAELTIATLPLALFFHDDQNRQQQRLLQTVKLWRCLPDVEPGLLAVGYAIAQALQDCLEPQTLLPQIITYLKQSTASQSTPLLELIGTLEQTQTLVKQGAGLYTAINQLQVRQQTGNEAIALAFYCFLSTPCDLRLALLRAARCGDAAPVIAALTGALGGAYQGIGGLPLAWVATDSHLWGITDTALHELADHLFAAWSGVYAPAGRMAVAAIAAPGVIRPR</sequence>
<name>A0A6J4P226_9CYAN</name>
<evidence type="ECO:0008006" key="2">
    <source>
        <dbReference type="Google" id="ProtNLM"/>
    </source>
</evidence>
<organism evidence="1">
    <name type="scientific">uncultured Leptolyngbya sp</name>
    <dbReference type="NCBI Taxonomy" id="332963"/>
    <lineage>
        <taxon>Bacteria</taxon>
        <taxon>Bacillati</taxon>
        <taxon>Cyanobacteriota</taxon>
        <taxon>Cyanophyceae</taxon>
        <taxon>Leptolyngbyales</taxon>
        <taxon>Leptolyngbyaceae</taxon>
        <taxon>Leptolyngbya group</taxon>
        <taxon>Leptolyngbya</taxon>
        <taxon>environmental samples</taxon>
    </lineage>
</organism>
<proteinExistence type="predicted"/>
<dbReference type="SUPFAM" id="SSF101478">
    <property type="entry name" value="ADP-ribosylglycohydrolase"/>
    <property type="match status" value="1"/>
</dbReference>
<accession>A0A6J4P226</accession>
<dbReference type="Pfam" id="PF03747">
    <property type="entry name" value="ADP_ribosyl_GH"/>
    <property type="match status" value="1"/>
</dbReference>